<feature type="transmembrane region" description="Helical" evidence="1">
    <location>
        <begin position="189"/>
        <end position="211"/>
    </location>
</feature>
<dbReference type="InterPro" id="IPR005625">
    <property type="entry name" value="PepSY-ass_TM"/>
</dbReference>
<keyword evidence="1" id="KW-0472">Membrane</keyword>
<feature type="transmembrane region" description="Helical" evidence="1">
    <location>
        <begin position="149"/>
        <end position="169"/>
    </location>
</feature>
<dbReference type="PANTHER" id="PTHR34219">
    <property type="entry name" value="IRON-REGULATED INNER MEMBRANE PROTEIN-RELATED"/>
    <property type="match status" value="1"/>
</dbReference>
<dbReference type="PANTHER" id="PTHR34219:SF1">
    <property type="entry name" value="PEPSY DOMAIN-CONTAINING PROTEIN"/>
    <property type="match status" value="1"/>
</dbReference>
<organism evidence="3 4">
    <name type="scientific">Pseudomonas syringae</name>
    <dbReference type="NCBI Taxonomy" id="317"/>
    <lineage>
        <taxon>Bacteria</taxon>
        <taxon>Pseudomonadati</taxon>
        <taxon>Pseudomonadota</taxon>
        <taxon>Gammaproteobacteria</taxon>
        <taxon>Pseudomonadales</taxon>
        <taxon>Pseudomonadaceae</taxon>
        <taxon>Pseudomonas</taxon>
    </lineage>
</organism>
<evidence type="ECO:0000313" key="3">
    <source>
        <dbReference type="EMBL" id="KFE51499.1"/>
    </source>
</evidence>
<accession>A0A085V7T6</accession>
<keyword evidence="1" id="KW-1133">Transmembrane helix</keyword>
<feature type="domain" description="PepSY" evidence="2">
    <location>
        <begin position="66"/>
        <end position="122"/>
    </location>
</feature>
<feature type="transmembrane region" description="Helical" evidence="1">
    <location>
        <begin position="384"/>
        <end position="404"/>
    </location>
</feature>
<sequence>MSIQTASKPNVSFYNLAWRWHFYAGLFVAPFMILLSLTGIIYLFKPQLDNLMYSDLLNVTPSHHQLSADQLQQRVLSDFPQAKISKYLPPLSAQGSAQFVVQQAGREVNVFINPYGGEILGTQDAKDNLQAIARALHGELMIGTIGDRLVELAAGWGIMLVVSGLYLWWPRGSSGAGVLWPRLSKRGRVMWRDLHAVTGFWGSALLLFMLISGMTWTGMWGKQYADLWNTFPAAMWNDVPKSDKQAGELNTATGQTVPWALENTPMPQSMPMPTGEHAEHMNHAGMSAGPAAPNVSLQQVVDIATERGIEPGYSITQPKTADGVFTVSVFADDPRNDATLHIDQYSGKVLADVRWADYSTVSKATELGVMLHEGKFFGWINQMLILLVCLMILLGSVSGLVIWWKRRPQGKLGVPPLRHDLPRWKSAMVIMFVLAVAFPLVGVSLVVVYLLDRLVLARFGKESVPA</sequence>
<proteinExistence type="predicted"/>
<dbReference type="Pfam" id="PF03413">
    <property type="entry name" value="PepSY"/>
    <property type="match status" value="2"/>
</dbReference>
<reference evidence="3 4" key="1">
    <citation type="submission" date="2014-07" db="EMBL/GenBank/DDBJ databases">
        <title>Draft Genome Sequences of Environmental Pseudomonas syringae strains.</title>
        <authorList>
            <person name="Baltrus D.A."/>
            <person name="Berge O."/>
            <person name="Morris C."/>
        </authorList>
    </citation>
    <scope>NUCLEOTIDE SEQUENCE [LARGE SCALE GENOMIC DNA]</scope>
    <source>
        <strain evidence="3 4">CEB003</strain>
    </source>
</reference>
<protein>
    <submittedName>
        <fullName evidence="3">Peptidase</fullName>
    </submittedName>
</protein>
<evidence type="ECO:0000256" key="1">
    <source>
        <dbReference type="SAM" id="Phobius"/>
    </source>
</evidence>
<dbReference type="Pfam" id="PF03929">
    <property type="entry name" value="PepSY_TM"/>
    <property type="match status" value="1"/>
</dbReference>
<feature type="transmembrane region" description="Helical" evidence="1">
    <location>
        <begin position="424"/>
        <end position="451"/>
    </location>
</feature>
<gene>
    <name evidence="3" type="ORF">IV02_13020</name>
</gene>
<feature type="domain" description="PepSY" evidence="2">
    <location>
        <begin position="295"/>
        <end position="352"/>
    </location>
</feature>
<dbReference type="EMBL" id="JPQT01000104">
    <property type="protein sequence ID" value="KFE51499.1"/>
    <property type="molecule type" value="Genomic_DNA"/>
</dbReference>
<evidence type="ECO:0000259" key="2">
    <source>
        <dbReference type="Pfam" id="PF03413"/>
    </source>
</evidence>
<comment type="caution">
    <text evidence="3">The sequence shown here is derived from an EMBL/GenBank/DDBJ whole genome shotgun (WGS) entry which is preliminary data.</text>
</comment>
<dbReference type="AlphaFoldDB" id="A0A085V7T6"/>
<dbReference type="PATRIC" id="fig|317.174.peg.2674"/>
<feature type="transmembrane region" description="Helical" evidence="1">
    <location>
        <begin position="20"/>
        <end position="44"/>
    </location>
</feature>
<dbReference type="InterPro" id="IPR025711">
    <property type="entry name" value="PepSY"/>
</dbReference>
<keyword evidence="1" id="KW-0812">Transmembrane</keyword>
<dbReference type="Proteomes" id="UP000028643">
    <property type="component" value="Unassembled WGS sequence"/>
</dbReference>
<name>A0A085V7T6_PSESX</name>
<evidence type="ECO:0000313" key="4">
    <source>
        <dbReference type="Proteomes" id="UP000028643"/>
    </source>
</evidence>
<dbReference type="RefSeq" id="WP_047575292.1">
    <property type="nucleotide sequence ID" value="NZ_JPQT01000104.1"/>
</dbReference>